<dbReference type="EMBL" id="JAQQWE010000001">
    <property type="protein sequence ID" value="KAK7966136.1"/>
    <property type="molecule type" value="Genomic_DNA"/>
</dbReference>
<gene>
    <name evidence="2" type="ORF">PG986_000413</name>
</gene>
<evidence type="ECO:0008006" key="4">
    <source>
        <dbReference type="Google" id="ProtNLM"/>
    </source>
</evidence>
<dbReference type="GeneID" id="92069697"/>
<sequence length="157" mass="16111">MKQQFNAAAPGDLRPFYAVPDDGEPVATQPTMGTSTSERGTSPTSSHVAPNAPSSTTLVSTSSDLPAGAAAGIGVGAGAATNGGRLVCCLVRVSSTTQREIIIASASRSRKRCKPTKRATTASTSLYCIWSGSDPSEPRQIPQELEHAGNGPNELPT</sequence>
<accession>A0ABR1QUZ8</accession>
<comment type="caution">
    <text evidence="2">The sequence shown here is derived from an EMBL/GenBank/DDBJ whole genome shotgun (WGS) entry which is preliminary data.</text>
</comment>
<reference evidence="2 3" key="1">
    <citation type="submission" date="2023-01" db="EMBL/GenBank/DDBJ databases">
        <title>Analysis of 21 Apiospora genomes using comparative genomics revels a genus with tremendous synthesis potential of carbohydrate active enzymes and secondary metabolites.</title>
        <authorList>
            <person name="Sorensen T."/>
        </authorList>
    </citation>
    <scope>NUCLEOTIDE SEQUENCE [LARGE SCALE GENOMIC DNA]</scope>
    <source>
        <strain evidence="2 3">CBS 24483</strain>
    </source>
</reference>
<feature type="region of interest" description="Disordered" evidence="1">
    <location>
        <begin position="1"/>
        <end position="61"/>
    </location>
</feature>
<organism evidence="2 3">
    <name type="scientific">Apiospora aurea</name>
    <dbReference type="NCBI Taxonomy" id="335848"/>
    <lineage>
        <taxon>Eukaryota</taxon>
        <taxon>Fungi</taxon>
        <taxon>Dikarya</taxon>
        <taxon>Ascomycota</taxon>
        <taxon>Pezizomycotina</taxon>
        <taxon>Sordariomycetes</taxon>
        <taxon>Xylariomycetidae</taxon>
        <taxon>Amphisphaeriales</taxon>
        <taxon>Apiosporaceae</taxon>
        <taxon>Apiospora</taxon>
    </lineage>
</organism>
<name>A0ABR1QUZ8_9PEZI</name>
<dbReference type="Proteomes" id="UP001391051">
    <property type="component" value="Unassembled WGS sequence"/>
</dbReference>
<protein>
    <recommendedName>
        <fullName evidence="4">Pheromone</fullName>
    </recommendedName>
</protein>
<dbReference type="RefSeq" id="XP_066705528.1">
    <property type="nucleotide sequence ID" value="XM_066836635.1"/>
</dbReference>
<feature type="region of interest" description="Disordered" evidence="1">
    <location>
        <begin position="132"/>
        <end position="157"/>
    </location>
</feature>
<evidence type="ECO:0000313" key="3">
    <source>
        <dbReference type="Proteomes" id="UP001391051"/>
    </source>
</evidence>
<keyword evidence="3" id="KW-1185">Reference proteome</keyword>
<evidence type="ECO:0000256" key="1">
    <source>
        <dbReference type="SAM" id="MobiDB-lite"/>
    </source>
</evidence>
<proteinExistence type="predicted"/>
<evidence type="ECO:0000313" key="2">
    <source>
        <dbReference type="EMBL" id="KAK7966136.1"/>
    </source>
</evidence>
<feature type="compositionally biased region" description="Polar residues" evidence="1">
    <location>
        <begin position="28"/>
        <end position="48"/>
    </location>
</feature>